<dbReference type="EMBL" id="BOPZ01000033">
    <property type="protein sequence ID" value="GIM30320.1"/>
    <property type="molecule type" value="Genomic_DNA"/>
</dbReference>
<dbReference type="InterPro" id="IPR038720">
    <property type="entry name" value="YprB_RNase_H-like_dom"/>
</dbReference>
<organism evidence="2 3">
    <name type="scientific">Clostridium polyendosporum</name>
    <dbReference type="NCBI Taxonomy" id="69208"/>
    <lineage>
        <taxon>Bacteria</taxon>
        <taxon>Bacillati</taxon>
        <taxon>Bacillota</taxon>
        <taxon>Clostridia</taxon>
        <taxon>Eubacteriales</taxon>
        <taxon>Clostridiaceae</taxon>
        <taxon>Clostridium</taxon>
    </lineage>
</organism>
<gene>
    <name evidence="2" type="ORF">CPJCM30710_29860</name>
</gene>
<evidence type="ECO:0000259" key="1">
    <source>
        <dbReference type="Pfam" id="PF13482"/>
    </source>
</evidence>
<keyword evidence="3" id="KW-1185">Reference proteome</keyword>
<reference evidence="2" key="1">
    <citation type="submission" date="2021-03" db="EMBL/GenBank/DDBJ databases">
        <title>Taxonomic study of Clostridium polyendosporum from meadow-gley soil under rice.</title>
        <authorList>
            <person name="Kobayashi H."/>
            <person name="Tanizawa Y."/>
            <person name="Yagura M."/>
        </authorList>
    </citation>
    <scope>NUCLEOTIDE SEQUENCE</scope>
    <source>
        <strain evidence="2">JCM 30710</strain>
    </source>
</reference>
<accession>A0A919S139</accession>
<proteinExistence type="predicted"/>
<protein>
    <recommendedName>
        <fullName evidence="1">YprB ribonuclease H-like domain-containing protein</fullName>
    </recommendedName>
</protein>
<dbReference type="SUPFAM" id="SSF53098">
    <property type="entry name" value="Ribonuclease H-like"/>
    <property type="match status" value="1"/>
</dbReference>
<feature type="domain" description="YprB ribonuclease H-like" evidence="1">
    <location>
        <begin position="32"/>
        <end position="210"/>
    </location>
</feature>
<evidence type="ECO:0000313" key="3">
    <source>
        <dbReference type="Proteomes" id="UP000679179"/>
    </source>
</evidence>
<dbReference type="AlphaFoldDB" id="A0A919S139"/>
<dbReference type="InterPro" id="IPR012337">
    <property type="entry name" value="RNaseH-like_sf"/>
</dbReference>
<evidence type="ECO:0000313" key="2">
    <source>
        <dbReference type="EMBL" id="GIM30320.1"/>
    </source>
</evidence>
<name>A0A919S139_9CLOT</name>
<comment type="caution">
    <text evidence="2">The sequence shown here is derived from an EMBL/GenBank/DDBJ whole genome shotgun (WGS) entry which is preliminary data.</text>
</comment>
<dbReference type="RefSeq" id="WP_212904997.1">
    <property type="nucleotide sequence ID" value="NZ_BOPZ01000033.1"/>
</dbReference>
<sequence length="228" mass="27068">MIIREKEVEISSINKETVLGVQDYNHSYADAIFFDLEHYVYKKPKCVGVFGACYYEESSSKLIVTQYMIENRDEIFDILVLAKKYFLRMNSEKKKKYIITFSGNNDFTVINYLFNKYGIDFKFDQYFKSIDIQREYEKQIKQGIGLKALEKKFEIIREGEVLSGSNIAKTFHKVIKDKEYIFRMPKEKIGKILQYNEQDVVNLFHIYVNWSKYIKIEDGDNNSTCIEN</sequence>
<dbReference type="Proteomes" id="UP000679179">
    <property type="component" value="Unassembled WGS sequence"/>
</dbReference>
<dbReference type="Pfam" id="PF13482">
    <property type="entry name" value="RNase_H_2"/>
    <property type="match status" value="1"/>
</dbReference>